<dbReference type="RefSeq" id="WP_313322954.1">
    <property type="nucleotide sequence ID" value="NZ_CP134878.1"/>
</dbReference>
<dbReference type="KEGG" id="fcj:RN605_05560"/>
<organism evidence="3 4">
    <name type="scientific">Flavobacterium capsici</name>
    <dbReference type="NCBI Taxonomy" id="3075618"/>
    <lineage>
        <taxon>Bacteria</taxon>
        <taxon>Pseudomonadati</taxon>
        <taxon>Bacteroidota</taxon>
        <taxon>Flavobacteriia</taxon>
        <taxon>Flavobacteriales</taxon>
        <taxon>Flavobacteriaceae</taxon>
        <taxon>Flavobacterium</taxon>
    </lineage>
</organism>
<reference evidence="3 4" key="1">
    <citation type="submission" date="2023-09" db="EMBL/GenBank/DDBJ databases">
        <title>Flavobacterium sp. a novel bacteria isolate from Pepper rhizosphere.</title>
        <authorList>
            <person name="Peng Y."/>
            <person name="Lee J."/>
        </authorList>
    </citation>
    <scope>NUCLEOTIDE SEQUENCE [LARGE SCALE GENOMIC DNA]</scope>
    <source>
        <strain evidence="2">PMR2A8</strain>
        <strain evidence="3 4">PMTSA4</strain>
    </source>
</reference>
<accession>A0AA96EZW6</accession>
<keyword evidence="4" id="KW-1185">Reference proteome</keyword>
<dbReference type="EMBL" id="CP134878">
    <property type="protein sequence ID" value="WNM18776.1"/>
    <property type="molecule type" value="Genomic_DNA"/>
</dbReference>
<dbReference type="Proteomes" id="UP001304515">
    <property type="component" value="Chromosome"/>
</dbReference>
<accession>A0AA96J5C8</accession>
<keyword evidence="1" id="KW-1133">Transmembrane helix</keyword>
<gene>
    <name evidence="3" type="ORF">RN605_05560</name>
    <name evidence="2" type="ORF">RN608_12260</name>
</gene>
<evidence type="ECO:0000256" key="1">
    <source>
        <dbReference type="SAM" id="Phobius"/>
    </source>
</evidence>
<protein>
    <submittedName>
        <fullName evidence="3">Uncharacterized protein</fullName>
    </submittedName>
</protein>
<keyword evidence="1" id="KW-0812">Transmembrane</keyword>
<feature type="transmembrane region" description="Helical" evidence="1">
    <location>
        <begin position="12"/>
        <end position="35"/>
    </location>
</feature>
<evidence type="ECO:0000313" key="2">
    <source>
        <dbReference type="EMBL" id="WNM18776.1"/>
    </source>
</evidence>
<proteinExistence type="predicted"/>
<feature type="transmembrane region" description="Helical" evidence="1">
    <location>
        <begin position="47"/>
        <end position="71"/>
    </location>
</feature>
<name>A0AA96J5C8_9FLAO</name>
<dbReference type="EMBL" id="CP134890">
    <property type="protein sequence ID" value="WNM22827.1"/>
    <property type="molecule type" value="Genomic_DNA"/>
</dbReference>
<evidence type="ECO:0000313" key="3">
    <source>
        <dbReference type="EMBL" id="WNM22827.1"/>
    </source>
</evidence>
<dbReference type="AlphaFoldDB" id="A0AA96J5C8"/>
<sequence length="103" mass="11860">MLKSFNLKKEKNKAIAGIVLCFVLIIIGYIVLNTIATYEDPPIGHTFFILVGLSLIAIGSVGIIIIVKHLYDVKRKKKRREQKRKKHKLVFLKKDSIEKKKEE</sequence>
<evidence type="ECO:0000313" key="4">
    <source>
        <dbReference type="Proteomes" id="UP001304515"/>
    </source>
</evidence>
<keyword evidence="1" id="KW-0472">Membrane</keyword>